<dbReference type="PANTHER" id="PTHR10357:SF210">
    <property type="entry name" value="MALTODEXTRIN GLUCOSIDASE"/>
    <property type="match status" value="1"/>
</dbReference>
<protein>
    <submittedName>
        <fullName evidence="4">Alpha-amylase family glycosyl hydrolase</fullName>
    </submittedName>
</protein>
<organism evidence="4 5">
    <name type="scientific">Brachybacterium huguangmaarense</name>
    <dbReference type="NCBI Taxonomy" id="1652028"/>
    <lineage>
        <taxon>Bacteria</taxon>
        <taxon>Bacillati</taxon>
        <taxon>Actinomycetota</taxon>
        <taxon>Actinomycetes</taxon>
        <taxon>Micrococcales</taxon>
        <taxon>Dermabacteraceae</taxon>
        <taxon>Brachybacterium</taxon>
    </lineage>
</organism>
<dbReference type="PANTHER" id="PTHR10357">
    <property type="entry name" value="ALPHA-AMYLASE FAMILY MEMBER"/>
    <property type="match status" value="1"/>
</dbReference>
<dbReference type="EMBL" id="CP107020">
    <property type="protein sequence ID" value="UYG16723.1"/>
    <property type="molecule type" value="Genomic_DNA"/>
</dbReference>
<dbReference type="CDD" id="cd02857">
    <property type="entry name" value="E_set_CDase_PDE_N"/>
    <property type="match status" value="1"/>
</dbReference>
<proteinExistence type="predicted"/>
<dbReference type="Gene3D" id="3.20.20.80">
    <property type="entry name" value="Glycosidases"/>
    <property type="match status" value="1"/>
</dbReference>
<dbReference type="GO" id="GO:0016787">
    <property type="term" value="F:hydrolase activity"/>
    <property type="evidence" value="ECO:0007669"/>
    <property type="project" value="UniProtKB-KW"/>
</dbReference>
<keyword evidence="5" id="KW-1185">Reference proteome</keyword>
<dbReference type="Proteomes" id="UP001164305">
    <property type="component" value="Chromosome"/>
</dbReference>
<dbReference type="InterPro" id="IPR017853">
    <property type="entry name" value="GH"/>
</dbReference>
<reference evidence="4" key="1">
    <citation type="submission" date="2022-10" db="EMBL/GenBank/DDBJ databases">
        <title>Whole-Genome Sequencing of Brachybacterium huguangmaarense BRM-3, Isolated from Betula schmidtii.</title>
        <authorList>
            <person name="Haam D."/>
        </authorList>
    </citation>
    <scope>NUCLEOTIDE SEQUENCE</scope>
    <source>
        <strain evidence="4">BRM-3</strain>
    </source>
</reference>
<keyword evidence="1 4" id="KW-0378">Hydrolase</keyword>
<gene>
    <name evidence="4" type="ORF">BRM3_14165</name>
</gene>
<evidence type="ECO:0000256" key="2">
    <source>
        <dbReference type="ARBA" id="ARBA00023295"/>
    </source>
</evidence>
<dbReference type="InterPro" id="IPR006047">
    <property type="entry name" value="GH13_cat_dom"/>
</dbReference>
<feature type="domain" description="Glycosyl hydrolase family 13 catalytic" evidence="3">
    <location>
        <begin position="139"/>
        <end position="545"/>
    </location>
</feature>
<evidence type="ECO:0000259" key="3">
    <source>
        <dbReference type="SMART" id="SM00642"/>
    </source>
</evidence>
<dbReference type="SUPFAM" id="SSF51445">
    <property type="entry name" value="(Trans)glycosidases"/>
    <property type="match status" value="1"/>
</dbReference>
<evidence type="ECO:0000313" key="4">
    <source>
        <dbReference type="EMBL" id="UYG16723.1"/>
    </source>
</evidence>
<name>A0ABY6G229_9MICO</name>
<sequence length="635" mass="69395">MPSFQNLPHHDSGPVFVPQPARRLGDEVPLRVWVPAAYPVRSLAVRVLQDGEPKVTELEAEDAPTRWNGQSGTWWHATVRMVNPDTRYRFCVVGDGERSLDYAWLTAAGVIDHDLADATDFRLVLDESPSWVDDAVVYQIFPDRFARGAGSPALTPETVPAWAHIMEWDEEPAAHGPSTAHQLYGGDLDGIVEHLDHVQSLGANTIYLTPIFPSGSVHRYDASTFDDVDALLGGQEALVRLSKAVHARGMRFILDLTTNHTGDTHEWFERAQADADSLEAGFYLFTDHPDAYEMWLDVPSLPKLDHRSQALRERMLQGPESVVGRYLAAPFSADGWRIDVANMTGRSGAIDLAHQVARDVRGTMRDVAGTAEDGRENAWLIAEHGHDASADLVGDGWMGTMNYAGFTRPVWAWLADPDNGLNWLGLPMSIPRLSGRQIGATLHEYNAHLPYPSWKHSQSQLSSHDTPRTRSVVGTSERQVVALAALAALPGVPTVFAGDELGFPGRTGEHSRTSMPWDGLAGVGPRASTIDREVLRATGDLLRLRGDLAALRRGGIRFLAWEDDALVLQRTHPDGDVLVHLARDAHAPITLDLDAGELLHREGGTEVESLGSETGAPQLRLSASGPGTSFVRLTA</sequence>
<dbReference type="Pfam" id="PF00128">
    <property type="entry name" value="Alpha-amylase"/>
    <property type="match status" value="1"/>
</dbReference>
<dbReference type="RefSeq" id="WP_263593936.1">
    <property type="nucleotide sequence ID" value="NZ_CP107020.1"/>
</dbReference>
<dbReference type="InterPro" id="IPR004185">
    <property type="entry name" value="Glyco_hydro_13_lg-like_dom"/>
</dbReference>
<evidence type="ECO:0000256" key="1">
    <source>
        <dbReference type="ARBA" id="ARBA00022801"/>
    </source>
</evidence>
<dbReference type="SMART" id="SM00642">
    <property type="entry name" value="Aamy"/>
    <property type="match status" value="1"/>
</dbReference>
<evidence type="ECO:0000313" key="5">
    <source>
        <dbReference type="Proteomes" id="UP001164305"/>
    </source>
</evidence>
<keyword evidence="2" id="KW-0326">Glycosidase</keyword>
<accession>A0ABY6G229</accession>